<evidence type="ECO:0000313" key="3">
    <source>
        <dbReference type="Proteomes" id="UP000250321"/>
    </source>
</evidence>
<dbReference type="PANTHER" id="PTHR34048">
    <property type="entry name" value="LOW-DENSITY RECEPTOR-LIKE PROTEIN"/>
    <property type="match status" value="1"/>
</dbReference>
<dbReference type="AlphaFoldDB" id="A0A315ALV8"/>
<name>A0A315ALV8_PRUYE</name>
<gene>
    <name evidence="2" type="ORF">Pyn_12695</name>
</gene>
<feature type="coiled-coil region" evidence="1">
    <location>
        <begin position="126"/>
        <end position="153"/>
    </location>
</feature>
<dbReference type="PANTHER" id="PTHR34048:SF5">
    <property type="entry name" value="INNER MEMBRANE LOCALIZED PROTEIN"/>
    <property type="match status" value="1"/>
</dbReference>
<dbReference type="GO" id="GO:0009706">
    <property type="term" value="C:chloroplast inner membrane"/>
    <property type="evidence" value="ECO:0007669"/>
    <property type="project" value="TreeGrafter"/>
</dbReference>
<dbReference type="InterPro" id="IPR040377">
    <property type="entry name" value="Ssl2009-like"/>
</dbReference>
<keyword evidence="3" id="KW-1185">Reference proteome</keyword>
<reference evidence="2 3" key="1">
    <citation type="submission" date="2018-02" db="EMBL/GenBank/DDBJ databases">
        <title>Draft genome of wild Prunus yedoensis var. nudiflora.</title>
        <authorList>
            <person name="Baek S."/>
            <person name="Kim J.-H."/>
            <person name="Choi K."/>
            <person name="Kim G.-B."/>
            <person name="Cho A."/>
            <person name="Jang H."/>
            <person name="Shin C.-H."/>
            <person name="Yu H.-J."/>
            <person name="Mun J.-H."/>
        </authorList>
    </citation>
    <scope>NUCLEOTIDE SEQUENCE [LARGE SCALE GENOMIC DNA]</scope>
    <source>
        <strain evidence="3">cv. Jeju island</strain>
        <tissue evidence="2">Leaf</tissue>
    </source>
</reference>
<dbReference type="STRING" id="2094558.A0A315ALV8"/>
<evidence type="ECO:0000313" key="2">
    <source>
        <dbReference type="EMBL" id="PQQ15296.1"/>
    </source>
</evidence>
<keyword evidence="1" id="KW-0175">Coiled coil</keyword>
<organism evidence="2 3">
    <name type="scientific">Prunus yedoensis var. nudiflora</name>
    <dbReference type="NCBI Taxonomy" id="2094558"/>
    <lineage>
        <taxon>Eukaryota</taxon>
        <taxon>Viridiplantae</taxon>
        <taxon>Streptophyta</taxon>
        <taxon>Embryophyta</taxon>
        <taxon>Tracheophyta</taxon>
        <taxon>Spermatophyta</taxon>
        <taxon>Magnoliopsida</taxon>
        <taxon>eudicotyledons</taxon>
        <taxon>Gunneridae</taxon>
        <taxon>Pentapetalae</taxon>
        <taxon>rosids</taxon>
        <taxon>fabids</taxon>
        <taxon>Rosales</taxon>
        <taxon>Rosaceae</taxon>
        <taxon>Amygdaloideae</taxon>
        <taxon>Amygdaleae</taxon>
        <taxon>Prunus</taxon>
    </lineage>
</organism>
<comment type="caution">
    <text evidence="2">The sequence shown here is derived from an EMBL/GenBank/DDBJ whole genome shotgun (WGS) entry which is preliminary data.</text>
</comment>
<protein>
    <submittedName>
        <fullName evidence="2">Uncharacterized protein</fullName>
    </submittedName>
</protein>
<dbReference type="GO" id="GO:0009535">
    <property type="term" value="C:chloroplast thylakoid membrane"/>
    <property type="evidence" value="ECO:0007669"/>
    <property type="project" value="TreeGrafter"/>
</dbReference>
<proteinExistence type="predicted"/>
<dbReference type="Proteomes" id="UP000250321">
    <property type="component" value="Unassembled WGS sequence"/>
</dbReference>
<dbReference type="EMBL" id="PJQY01000232">
    <property type="protein sequence ID" value="PQQ15296.1"/>
    <property type="molecule type" value="Genomic_DNA"/>
</dbReference>
<sequence length="174" mass="19320">MLLILSDLEVWEQGDSSIISKHKICTRWNSKSSRQSLSLRLSVSEFVYCEVEDDECSTEFVRFSSKSQNPLLSWFSFEANVPVSFEWGIVVGALGCVYAPQISKALAGADRKDLMRKLPKFIYDEEKALEKTRKILAEKIAQLNSAIDDVSAQLHADDAPNGAAVASDEVEASI</sequence>
<evidence type="ECO:0000256" key="1">
    <source>
        <dbReference type="SAM" id="Coils"/>
    </source>
</evidence>
<accession>A0A315ALV8</accession>
<dbReference type="OrthoDB" id="1700403at2759"/>